<gene>
    <name evidence="2" type="ORF">AGRA3207_005233</name>
</gene>
<feature type="transmembrane region" description="Helical" evidence="1">
    <location>
        <begin position="56"/>
        <end position="75"/>
    </location>
</feature>
<accession>A0ABX8QYZ1</accession>
<proteinExistence type="predicted"/>
<keyword evidence="1" id="KW-0472">Membrane</keyword>
<name>A0ABX8QYZ1_9ACTN</name>
<keyword evidence="1" id="KW-0812">Transmembrane</keyword>
<evidence type="ECO:0000256" key="1">
    <source>
        <dbReference type="SAM" id="Phobius"/>
    </source>
</evidence>
<dbReference type="RefSeq" id="WP_231329685.1">
    <property type="nucleotide sequence ID" value="NZ_CP059572.1"/>
</dbReference>
<protein>
    <submittedName>
        <fullName evidence="2">Uncharacterized protein</fullName>
    </submittedName>
</protein>
<reference evidence="2" key="1">
    <citation type="submission" date="2020-07" db="EMBL/GenBank/DDBJ databases">
        <authorList>
            <person name="Tarantini F.S."/>
            <person name="Hong K.W."/>
            <person name="Chan K.G."/>
        </authorList>
    </citation>
    <scope>NUCLEOTIDE SEQUENCE</scope>
    <source>
        <strain evidence="2">32-07</strain>
    </source>
</reference>
<evidence type="ECO:0000313" key="3">
    <source>
        <dbReference type="Proteomes" id="UP001049518"/>
    </source>
</evidence>
<evidence type="ECO:0000313" key="2">
    <source>
        <dbReference type="EMBL" id="QXJ23990.1"/>
    </source>
</evidence>
<sequence length="109" mass="11690">MFLGTLGGLAISVLAITLPYQTDLVAEFPPELLLGISPGISMTLLVGAFIKIRGTFALSVTAMFGSLAGAVGALFSDHIVYSPIFLLWAVLFFVGQYVAFHRNLRRDAL</sequence>
<keyword evidence="3" id="KW-1185">Reference proteome</keyword>
<dbReference type="EMBL" id="CP059572">
    <property type="protein sequence ID" value="QXJ23990.1"/>
    <property type="molecule type" value="Genomic_DNA"/>
</dbReference>
<dbReference type="Proteomes" id="UP001049518">
    <property type="component" value="Chromosome"/>
</dbReference>
<feature type="transmembrane region" description="Helical" evidence="1">
    <location>
        <begin position="31"/>
        <end position="49"/>
    </location>
</feature>
<keyword evidence="1" id="KW-1133">Transmembrane helix</keyword>
<feature type="transmembrane region" description="Helical" evidence="1">
    <location>
        <begin position="81"/>
        <end position="100"/>
    </location>
</feature>
<organism evidence="2 3">
    <name type="scientific">Actinomadura graeca</name>
    <dbReference type="NCBI Taxonomy" id="2750812"/>
    <lineage>
        <taxon>Bacteria</taxon>
        <taxon>Bacillati</taxon>
        <taxon>Actinomycetota</taxon>
        <taxon>Actinomycetes</taxon>
        <taxon>Streptosporangiales</taxon>
        <taxon>Thermomonosporaceae</taxon>
        <taxon>Actinomadura</taxon>
    </lineage>
</organism>